<comment type="caution">
    <text evidence="2">The sequence shown here is derived from an EMBL/GenBank/DDBJ whole genome shotgun (WGS) entry which is preliminary data.</text>
</comment>
<keyword evidence="1" id="KW-0732">Signal</keyword>
<keyword evidence="3" id="KW-1185">Reference proteome</keyword>
<feature type="chain" id="PRO_5035202841" evidence="1">
    <location>
        <begin position="22"/>
        <end position="79"/>
    </location>
</feature>
<dbReference type="Proteomes" id="UP000789390">
    <property type="component" value="Unassembled WGS sequence"/>
</dbReference>
<gene>
    <name evidence="2" type="ORF">DGAL_LOCUS8365</name>
</gene>
<organism evidence="2 3">
    <name type="scientific">Daphnia galeata</name>
    <dbReference type="NCBI Taxonomy" id="27404"/>
    <lineage>
        <taxon>Eukaryota</taxon>
        <taxon>Metazoa</taxon>
        <taxon>Ecdysozoa</taxon>
        <taxon>Arthropoda</taxon>
        <taxon>Crustacea</taxon>
        <taxon>Branchiopoda</taxon>
        <taxon>Diplostraca</taxon>
        <taxon>Cladocera</taxon>
        <taxon>Anomopoda</taxon>
        <taxon>Daphniidae</taxon>
        <taxon>Daphnia</taxon>
    </lineage>
</organism>
<proteinExistence type="predicted"/>
<name>A0A8J2RLF5_9CRUS</name>
<accession>A0A8J2RLF5</accession>
<reference evidence="2" key="1">
    <citation type="submission" date="2021-11" db="EMBL/GenBank/DDBJ databases">
        <authorList>
            <person name="Schell T."/>
        </authorList>
    </citation>
    <scope>NUCLEOTIDE SEQUENCE</scope>
    <source>
        <strain evidence="2">M5</strain>
    </source>
</reference>
<evidence type="ECO:0000313" key="3">
    <source>
        <dbReference type="Proteomes" id="UP000789390"/>
    </source>
</evidence>
<sequence length="79" mass="9601">MYKFLSLLMLVLVTLAAFVLSEEHDQETAEQFFQIHGYYPTWYHHAPAVYRGYPYYYNYPAYHALPLYQPYPYGFRYVL</sequence>
<feature type="signal peptide" evidence="1">
    <location>
        <begin position="1"/>
        <end position="21"/>
    </location>
</feature>
<dbReference type="EMBL" id="CAKKLH010000179">
    <property type="protein sequence ID" value="CAH0105345.1"/>
    <property type="molecule type" value="Genomic_DNA"/>
</dbReference>
<evidence type="ECO:0000313" key="2">
    <source>
        <dbReference type="EMBL" id="CAH0105345.1"/>
    </source>
</evidence>
<evidence type="ECO:0000256" key="1">
    <source>
        <dbReference type="SAM" id="SignalP"/>
    </source>
</evidence>
<dbReference type="AlphaFoldDB" id="A0A8J2RLF5"/>
<protein>
    <submittedName>
        <fullName evidence="2">Uncharacterized protein</fullName>
    </submittedName>
</protein>